<dbReference type="AlphaFoldDB" id="A0A5J4WF78"/>
<sequence>METEALAQKLIEILEEAVPGAGKVVSVLSIVNFIEFLKQKVGLMIEEGIIASALLEKFTRIQAQNGVHILCAKNIGMILIVAFILAMKMSRDVVFKNSYFADAFGVSIQDLNRSESGFLRFLDHRLWVDEIFIFKEQDI</sequence>
<dbReference type="Gene3D" id="1.10.472.10">
    <property type="entry name" value="Cyclin-like"/>
    <property type="match status" value="1"/>
</dbReference>
<comment type="caution">
    <text evidence="2">The sequence shown here is derived from an EMBL/GenBank/DDBJ whole genome shotgun (WGS) entry which is preliminary data.</text>
</comment>
<keyword evidence="1" id="KW-0472">Membrane</keyword>
<protein>
    <recommendedName>
        <fullName evidence="4">Cyclin N-terminal domain-containing protein</fullName>
    </recommendedName>
</protein>
<evidence type="ECO:0000313" key="2">
    <source>
        <dbReference type="EMBL" id="KAA6393627.1"/>
    </source>
</evidence>
<dbReference type="PANTHER" id="PTHR15615:SF108">
    <property type="entry name" value="PROTEIN CNPPD1"/>
    <property type="match status" value="1"/>
</dbReference>
<keyword evidence="1" id="KW-1133">Transmembrane helix</keyword>
<proteinExistence type="predicted"/>
<dbReference type="PANTHER" id="PTHR15615">
    <property type="match status" value="1"/>
</dbReference>
<accession>A0A5J4WF78</accession>
<keyword evidence="1" id="KW-0812">Transmembrane</keyword>
<evidence type="ECO:0008006" key="4">
    <source>
        <dbReference type="Google" id="ProtNLM"/>
    </source>
</evidence>
<reference evidence="2 3" key="1">
    <citation type="submission" date="2019-03" db="EMBL/GenBank/DDBJ databases">
        <title>Single cell metagenomics reveals metabolic interactions within the superorganism composed of flagellate Streblomastix strix and complex community of Bacteroidetes bacteria on its surface.</title>
        <authorList>
            <person name="Treitli S.C."/>
            <person name="Kolisko M."/>
            <person name="Husnik F."/>
            <person name="Keeling P."/>
            <person name="Hampl V."/>
        </authorList>
    </citation>
    <scope>NUCLEOTIDE SEQUENCE [LARGE SCALE GENOMIC DNA]</scope>
    <source>
        <strain evidence="2">ST1C</strain>
    </source>
</reference>
<evidence type="ECO:0000313" key="3">
    <source>
        <dbReference type="Proteomes" id="UP000324800"/>
    </source>
</evidence>
<dbReference type="GO" id="GO:0019901">
    <property type="term" value="F:protein kinase binding"/>
    <property type="evidence" value="ECO:0007669"/>
    <property type="project" value="InterPro"/>
</dbReference>
<evidence type="ECO:0000256" key="1">
    <source>
        <dbReference type="SAM" id="Phobius"/>
    </source>
</evidence>
<dbReference type="InterPro" id="IPR013922">
    <property type="entry name" value="Cyclin_PHO80-like"/>
</dbReference>
<dbReference type="Pfam" id="PF08613">
    <property type="entry name" value="Cyclin"/>
    <property type="match status" value="1"/>
</dbReference>
<name>A0A5J4WF78_9EUKA</name>
<dbReference type="EMBL" id="SNRW01002181">
    <property type="protein sequence ID" value="KAA6393627.1"/>
    <property type="molecule type" value="Genomic_DNA"/>
</dbReference>
<organism evidence="2 3">
    <name type="scientific">Streblomastix strix</name>
    <dbReference type="NCBI Taxonomy" id="222440"/>
    <lineage>
        <taxon>Eukaryota</taxon>
        <taxon>Metamonada</taxon>
        <taxon>Preaxostyla</taxon>
        <taxon>Oxymonadida</taxon>
        <taxon>Streblomastigidae</taxon>
        <taxon>Streblomastix</taxon>
    </lineage>
</organism>
<feature type="transmembrane region" description="Helical" evidence="1">
    <location>
        <begin position="67"/>
        <end position="87"/>
    </location>
</feature>
<dbReference type="Proteomes" id="UP000324800">
    <property type="component" value="Unassembled WGS sequence"/>
</dbReference>
<gene>
    <name evidence="2" type="ORF">EZS28_010847</name>
</gene>